<dbReference type="Proteomes" id="UP000317648">
    <property type="component" value="Chromosome"/>
</dbReference>
<sequence>MAKYIVRYGSMRHLGVLSTRGNDRFRRGSQVIARTQRGLEAGEVLCDATEEAVSQLSDTSPGQILREMTEQDTNEQAHLLAHTPKTLAACREHIKRLGLDMQLVDVEHLFGGERIVVYYLAEHRVDFRELVRSLASEFQTRIEMRQIGVRDEAKLLADYGDCGKPVCCNTHLSAMPPVSMKMAKVQKATLDPTKISGRCGRLKCCLRYEYDTYEALLKQLPPVGSDVVTADGRARVLSQEILAEQLLVSTEDNRRMLINASDVLSVLKRGSGKGKPRSRGPERGRNENRDKPPQEETQGAAQEKPPQGDSREKPPRGEKRNGPPRGDKRGGAPRGDKQGGPANDDQRDGTESKAGPEAQDGPVVKDTSAPTEGLQENPGRPEGNGGPPLSPSPEKIEGPEKNNETESQGGPPESTDSKDQE</sequence>
<keyword evidence="4" id="KW-1185">Reference proteome</keyword>
<reference evidence="3 4" key="1">
    <citation type="submission" date="2019-02" db="EMBL/GenBank/DDBJ databases">
        <title>Deep-cultivation of Planctomycetes and their phenomic and genomic characterization uncovers novel biology.</title>
        <authorList>
            <person name="Wiegand S."/>
            <person name="Jogler M."/>
            <person name="Boedeker C."/>
            <person name="Pinto D."/>
            <person name="Vollmers J."/>
            <person name="Rivas-Marin E."/>
            <person name="Kohn T."/>
            <person name="Peeters S.H."/>
            <person name="Heuer A."/>
            <person name="Rast P."/>
            <person name="Oberbeckmann S."/>
            <person name="Bunk B."/>
            <person name="Jeske O."/>
            <person name="Meyerdierks A."/>
            <person name="Storesund J.E."/>
            <person name="Kallscheuer N."/>
            <person name="Luecker S."/>
            <person name="Lage O.M."/>
            <person name="Pohl T."/>
            <person name="Merkel B.J."/>
            <person name="Hornburger P."/>
            <person name="Mueller R.-W."/>
            <person name="Bruemmer F."/>
            <person name="Labrenz M."/>
            <person name="Spormann A.M."/>
            <person name="Op den Camp H."/>
            <person name="Overmann J."/>
            <person name="Amann R."/>
            <person name="Jetten M.S.M."/>
            <person name="Mascher T."/>
            <person name="Medema M.H."/>
            <person name="Devos D.P."/>
            <person name="Kaster A.-K."/>
            <person name="Ovreas L."/>
            <person name="Rohde M."/>
            <person name="Galperin M.Y."/>
            <person name="Jogler C."/>
        </authorList>
    </citation>
    <scope>NUCLEOTIDE SEQUENCE [LARGE SCALE GENOMIC DNA]</scope>
    <source>
        <strain evidence="3 4">Pla85_3_4</strain>
    </source>
</reference>
<protein>
    <recommendedName>
        <fullName evidence="2">PSP1 C-terminal domain-containing protein</fullName>
    </recommendedName>
</protein>
<feature type="region of interest" description="Disordered" evidence="1">
    <location>
        <begin position="268"/>
        <end position="421"/>
    </location>
</feature>
<feature type="compositionally biased region" description="Basic and acidic residues" evidence="1">
    <location>
        <begin position="309"/>
        <end position="337"/>
    </location>
</feature>
<dbReference type="PROSITE" id="PS51411">
    <property type="entry name" value="PSP1_C"/>
    <property type="match status" value="1"/>
</dbReference>
<name>A0A518DQ79_9BACT</name>
<dbReference type="NCBIfam" id="NF041131">
    <property type="entry name" value="RicT_YaaT_fam"/>
    <property type="match status" value="1"/>
</dbReference>
<accession>A0A518DQ79</accession>
<evidence type="ECO:0000256" key="1">
    <source>
        <dbReference type="SAM" id="MobiDB-lite"/>
    </source>
</evidence>
<dbReference type="PANTHER" id="PTHR43830:SF3">
    <property type="entry name" value="PROTEIN PSP1"/>
    <property type="match status" value="1"/>
</dbReference>
<dbReference type="EMBL" id="CP036433">
    <property type="protein sequence ID" value="QDU94005.1"/>
    <property type="molecule type" value="Genomic_DNA"/>
</dbReference>
<evidence type="ECO:0000259" key="2">
    <source>
        <dbReference type="PROSITE" id="PS51411"/>
    </source>
</evidence>
<feature type="domain" description="PSP1 C-terminal" evidence="2">
    <location>
        <begin position="62"/>
        <end position="147"/>
    </location>
</feature>
<dbReference type="GO" id="GO:0005737">
    <property type="term" value="C:cytoplasm"/>
    <property type="evidence" value="ECO:0007669"/>
    <property type="project" value="TreeGrafter"/>
</dbReference>
<proteinExistence type="predicted"/>
<evidence type="ECO:0000313" key="3">
    <source>
        <dbReference type="EMBL" id="QDU94005.1"/>
    </source>
</evidence>
<gene>
    <name evidence="3" type="ORF">Pla8534_17910</name>
</gene>
<feature type="compositionally biased region" description="Basic and acidic residues" evidence="1">
    <location>
        <begin position="279"/>
        <end position="294"/>
    </location>
</feature>
<organism evidence="3 4">
    <name type="scientific">Lignipirellula cremea</name>
    <dbReference type="NCBI Taxonomy" id="2528010"/>
    <lineage>
        <taxon>Bacteria</taxon>
        <taxon>Pseudomonadati</taxon>
        <taxon>Planctomycetota</taxon>
        <taxon>Planctomycetia</taxon>
        <taxon>Pirellulales</taxon>
        <taxon>Pirellulaceae</taxon>
        <taxon>Lignipirellula</taxon>
    </lineage>
</organism>
<dbReference type="InterPro" id="IPR047767">
    <property type="entry name" value="PSP1-like"/>
</dbReference>
<dbReference type="PANTHER" id="PTHR43830">
    <property type="entry name" value="PROTEIN PSP1"/>
    <property type="match status" value="1"/>
</dbReference>
<evidence type="ECO:0000313" key="4">
    <source>
        <dbReference type="Proteomes" id="UP000317648"/>
    </source>
</evidence>
<dbReference type="RefSeq" id="WP_145051692.1">
    <property type="nucleotide sequence ID" value="NZ_CP036433.1"/>
</dbReference>
<feature type="compositionally biased region" description="Basic and acidic residues" evidence="1">
    <location>
        <begin position="394"/>
        <end position="404"/>
    </location>
</feature>
<dbReference type="AlphaFoldDB" id="A0A518DQ79"/>
<dbReference type="InterPro" id="IPR007557">
    <property type="entry name" value="PSP1_C"/>
</dbReference>
<dbReference type="OrthoDB" id="9779344at2"/>
<dbReference type="KEGG" id="lcre:Pla8534_17910"/>
<dbReference type="Pfam" id="PF04468">
    <property type="entry name" value="PSP1"/>
    <property type="match status" value="1"/>
</dbReference>